<reference evidence="1 2" key="1">
    <citation type="submission" date="2024-05" db="EMBL/GenBank/DDBJ databases">
        <authorList>
            <person name="Wallberg A."/>
        </authorList>
    </citation>
    <scope>NUCLEOTIDE SEQUENCE [LARGE SCALE GENOMIC DNA]</scope>
</reference>
<feature type="non-terminal residue" evidence="1">
    <location>
        <position position="116"/>
    </location>
</feature>
<evidence type="ECO:0000313" key="2">
    <source>
        <dbReference type="Proteomes" id="UP001497623"/>
    </source>
</evidence>
<name>A0AAV2PT77_MEGNR</name>
<evidence type="ECO:0000313" key="1">
    <source>
        <dbReference type="EMBL" id="CAL4062983.1"/>
    </source>
</evidence>
<dbReference type="AlphaFoldDB" id="A0AAV2PT77"/>
<protein>
    <submittedName>
        <fullName evidence="1">Uncharacterized protein</fullName>
    </submittedName>
</protein>
<organism evidence="1 2">
    <name type="scientific">Meganyctiphanes norvegica</name>
    <name type="common">Northern krill</name>
    <name type="synonym">Thysanopoda norvegica</name>
    <dbReference type="NCBI Taxonomy" id="48144"/>
    <lineage>
        <taxon>Eukaryota</taxon>
        <taxon>Metazoa</taxon>
        <taxon>Ecdysozoa</taxon>
        <taxon>Arthropoda</taxon>
        <taxon>Crustacea</taxon>
        <taxon>Multicrustacea</taxon>
        <taxon>Malacostraca</taxon>
        <taxon>Eumalacostraca</taxon>
        <taxon>Eucarida</taxon>
        <taxon>Euphausiacea</taxon>
        <taxon>Euphausiidae</taxon>
        <taxon>Meganyctiphanes</taxon>
    </lineage>
</organism>
<dbReference type="Proteomes" id="UP001497623">
    <property type="component" value="Unassembled WGS sequence"/>
</dbReference>
<gene>
    <name evidence="1" type="ORF">MNOR_LOCUS2998</name>
</gene>
<dbReference type="EMBL" id="CAXKWB010000978">
    <property type="protein sequence ID" value="CAL4062983.1"/>
    <property type="molecule type" value="Genomic_DNA"/>
</dbReference>
<accession>A0AAV2PT77</accession>
<sequence>MMVMSDCTVLAYTIGLYCTHSSSLNPDSCMILNCFTMVLLPLSPAPASRSLTSLLACRPSFRSCLFICLFISLASASPVSLSNMQPITEDYFWEQQPRSPDTVNNIPSRFTKPFNF</sequence>
<comment type="caution">
    <text evidence="1">The sequence shown here is derived from an EMBL/GenBank/DDBJ whole genome shotgun (WGS) entry which is preliminary data.</text>
</comment>
<proteinExistence type="predicted"/>
<keyword evidence="2" id="KW-1185">Reference proteome</keyword>